<organism evidence="1 2">
    <name type="scientific">Aspergillus tanneri</name>
    <dbReference type="NCBI Taxonomy" id="1220188"/>
    <lineage>
        <taxon>Eukaryota</taxon>
        <taxon>Fungi</taxon>
        <taxon>Dikarya</taxon>
        <taxon>Ascomycota</taxon>
        <taxon>Pezizomycotina</taxon>
        <taxon>Eurotiomycetes</taxon>
        <taxon>Eurotiomycetidae</taxon>
        <taxon>Eurotiales</taxon>
        <taxon>Aspergillaceae</taxon>
        <taxon>Aspergillus</taxon>
        <taxon>Aspergillus subgen. Circumdati</taxon>
    </lineage>
</organism>
<evidence type="ECO:0000313" key="1">
    <source>
        <dbReference type="EMBL" id="THC96175.1"/>
    </source>
</evidence>
<reference evidence="1 2" key="1">
    <citation type="submission" date="2019-03" db="EMBL/GenBank/DDBJ databases">
        <title>The genome sequence of a newly discovered highly antifungal drug resistant Aspergillus species, Aspergillus tanneri NIH 1004.</title>
        <authorList>
            <person name="Mounaud S."/>
            <person name="Singh I."/>
            <person name="Joardar V."/>
            <person name="Pakala S."/>
            <person name="Pakala S."/>
            <person name="Venepally P."/>
            <person name="Hoover J."/>
            <person name="Nierman W."/>
            <person name="Chung J."/>
            <person name="Losada L."/>
        </authorList>
    </citation>
    <scope>NUCLEOTIDE SEQUENCE [LARGE SCALE GENOMIC DNA]</scope>
    <source>
        <strain evidence="1 2">NIH1004</strain>
    </source>
</reference>
<sequence length="20" mass="2446">MYYMDTCHWLANLELFPNAI</sequence>
<comment type="caution">
    <text evidence="1">The sequence shown here is derived from an EMBL/GenBank/DDBJ whole genome shotgun (WGS) entry which is preliminary data.</text>
</comment>
<name>A0A4S3JL84_9EURO</name>
<proteinExistence type="predicted"/>
<dbReference type="VEuPathDB" id="FungiDB:EYZ11_004338"/>
<protein>
    <submittedName>
        <fullName evidence="1">Uncharacterized protein</fullName>
    </submittedName>
</protein>
<accession>A0A4S3JL84</accession>
<evidence type="ECO:0000313" key="2">
    <source>
        <dbReference type="Proteomes" id="UP000308092"/>
    </source>
</evidence>
<keyword evidence="2" id="KW-1185">Reference proteome</keyword>
<dbReference type="EMBL" id="SOSA01000125">
    <property type="protein sequence ID" value="THC96175.1"/>
    <property type="molecule type" value="Genomic_DNA"/>
</dbReference>
<gene>
    <name evidence="1" type="ORF">EYZ11_004338</name>
</gene>
<dbReference type="Proteomes" id="UP000308092">
    <property type="component" value="Unassembled WGS sequence"/>
</dbReference>
<dbReference type="AlphaFoldDB" id="A0A4S3JL84"/>